<dbReference type="InterPro" id="IPR020103">
    <property type="entry name" value="PsdUridine_synth_cat_dom_sf"/>
</dbReference>
<feature type="active site" evidence="4">
    <location>
        <position position="141"/>
    </location>
</feature>
<sequence length="304" mass="33824">MPETLSFCVPAEADGERLDKWLSGQESLAMTRSALQVRMEHGDVTVNGKKVPKNYRQKAGDQVLVQLPEPEPLELQPENIPLDIVYEDDDLLVVNKPKGMVVHPAPGHATGTLVHALLYHCGDRLSSINGIIRPGIVHRIDRFTSGLLMVAKNDMAHQSLSAQIAAHSFTREYQAVAMGHFREAEGTISAPIGRHPVDRKKMCVTEKNSKPATTHYTVIAEYPRATHLRLRLETGRTHQIRVHLAYLGHPILGDDVYGKAFPGIEGQCLHAAKIGFIHPSTGQYLEFESPLPEYFEKVLRKLKS</sequence>
<dbReference type="Gene3D" id="3.30.2350.10">
    <property type="entry name" value="Pseudouridine synthase"/>
    <property type="match status" value="1"/>
</dbReference>
<evidence type="ECO:0000256" key="5">
    <source>
        <dbReference type="PROSITE-ProRule" id="PRU00182"/>
    </source>
</evidence>
<dbReference type="GO" id="GO:0003723">
    <property type="term" value="F:RNA binding"/>
    <property type="evidence" value="ECO:0007669"/>
    <property type="project" value="UniProtKB-KW"/>
</dbReference>
<dbReference type="STRING" id="411473.RUMCAL_00751"/>
<dbReference type="AlphaFoldDB" id="U2M507"/>
<dbReference type="PANTHER" id="PTHR21600:SF44">
    <property type="entry name" value="RIBOSOMAL LARGE SUBUNIT PSEUDOURIDINE SYNTHASE D"/>
    <property type="match status" value="1"/>
</dbReference>
<protein>
    <recommendedName>
        <fullName evidence="6">Pseudouridine synthase</fullName>
        <ecNumber evidence="6">5.4.99.-</ecNumber>
    </recommendedName>
</protein>
<dbReference type="InterPro" id="IPR036986">
    <property type="entry name" value="S4_RNA-bd_sf"/>
</dbReference>
<evidence type="ECO:0000313" key="8">
    <source>
        <dbReference type="EMBL" id="ERJ96824.1"/>
    </source>
</evidence>
<accession>U2M507</accession>
<keyword evidence="5" id="KW-0694">RNA-binding</keyword>
<gene>
    <name evidence="8" type="ORF">RUMCAL_00751</name>
</gene>
<dbReference type="InterPro" id="IPR002942">
    <property type="entry name" value="S4_RNA-bd"/>
</dbReference>
<dbReference type="HOGENOM" id="CLU_016902_4_1_9"/>
<dbReference type="InterPro" id="IPR006145">
    <property type="entry name" value="PsdUridine_synth_RsuA/RluA"/>
</dbReference>
<keyword evidence="3 6" id="KW-0413">Isomerase</keyword>
<comment type="similarity">
    <text evidence="2 6">Belongs to the pseudouridine synthase RluA family.</text>
</comment>
<organism evidence="8 9">
    <name type="scientific">Ruminococcus callidus ATCC 27760</name>
    <dbReference type="NCBI Taxonomy" id="411473"/>
    <lineage>
        <taxon>Bacteria</taxon>
        <taxon>Bacillati</taxon>
        <taxon>Bacillota</taxon>
        <taxon>Clostridia</taxon>
        <taxon>Eubacteriales</taxon>
        <taxon>Oscillospiraceae</taxon>
        <taxon>Ruminococcus</taxon>
    </lineage>
</organism>
<name>U2M507_9FIRM</name>
<dbReference type="PATRIC" id="fig|411473.3.peg.602"/>
<dbReference type="SUPFAM" id="SSF55120">
    <property type="entry name" value="Pseudouridine synthase"/>
    <property type="match status" value="1"/>
</dbReference>
<dbReference type="InterPro" id="IPR006224">
    <property type="entry name" value="PsdUridine_synth_RluA-like_CS"/>
</dbReference>
<dbReference type="Pfam" id="PF00849">
    <property type="entry name" value="PseudoU_synth_2"/>
    <property type="match status" value="1"/>
</dbReference>
<dbReference type="EC" id="5.4.99.-" evidence="6"/>
<dbReference type="Gene3D" id="3.10.290.10">
    <property type="entry name" value="RNA-binding S4 domain"/>
    <property type="match status" value="1"/>
</dbReference>
<proteinExistence type="inferred from homology"/>
<dbReference type="CDD" id="cd02869">
    <property type="entry name" value="PseudoU_synth_RluA_like"/>
    <property type="match status" value="1"/>
</dbReference>
<evidence type="ECO:0000256" key="3">
    <source>
        <dbReference type="ARBA" id="ARBA00023235"/>
    </source>
</evidence>
<keyword evidence="9" id="KW-1185">Reference proteome</keyword>
<dbReference type="InterPro" id="IPR050188">
    <property type="entry name" value="RluA_PseudoU_synthase"/>
</dbReference>
<evidence type="ECO:0000313" key="9">
    <source>
        <dbReference type="Proteomes" id="UP000016662"/>
    </source>
</evidence>
<dbReference type="OrthoDB" id="9807829at2"/>
<dbReference type="CDD" id="cd00165">
    <property type="entry name" value="S4"/>
    <property type="match status" value="1"/>
</dbReference>
<dbReference type="InterPro" id="IPR006225">
    <property type="entry name" value="PsdUridine_synth_RluC/D"/>
</dbReference>
<dbReference type="Proteomes" id="UP000016662">
    <property type="component" value="Unassembled WGS sequence"/>
</dbReference>
<feature type="domain" description="RNA-binding S4" evidence="7">
    <location>
        <begin position="16"/>
        <end position="81"/>
    </location>
</feature>
<comment type="catalytic activity">
    <reaction evidence="1 6">
        <text>a uridine in RNA = a pseudouridine in RNA</text>
        <dbReference type="Rhea" id="RHEA:48348"/>
        <dbReference type="Rhea" id="RHEA-COMP:12068"/>
        <dbReference type="Rhea" id="RHEA-COMP:12069"/>
        <dbReference type="ChEBI" id="CHEBI:65314"/>
        <dbReference type="ChEBI" id="CHEBI:65315"/>
    </reaction>
</comment>
<evidence type="ECO:0000256" key="4">
    <source>
        <dbReference type="PIRSR" id="PIRSR606225-1"/>
    </source>
</evidence>
<dbReference type="RefSeq" id="WP_021682213.1">
    <property type="nucleotide sequence ID" value="NZ_KI260408.1"/>
</dbReference>
<dbReference type="PANTHER" id="PTHR21600">
    <property type="entry name" value="MITOCHONDRIAL RNA PSEUDOURIDINE SYNTHASE"/>
    <property type="match status" value="1"/>
</dbReference>
<evidence type="ECO:0000256" key="6">
    <source>
        <dbReference type="RuleBase" id="RU362028"/>
    </source>
</evidence>
<dbReference type="PROSITE" id="PS50889">
    <property type="entry name" value="S4"/>
    <property type="match status" value="1"/>
</dbReference>
<dbReference type="Pfam" id="PF01479">
    <property type="entry name" value="S4"/>
    <property type="match status" value="1"/>
</dbReference>
<evidence type="ECO:0000256" key="1">
    <source>
        <dbReference type="ARBA" id="ARBA00000073"/>
    </source>
</evidence>
<evidence type="ECO:0000259" key="7">
    <source>
        <dbReference type="SMART" id="SM00363"/>
    </source>
</evidence>
<dbReference type="SMART" id="SM00363">
    <property type="entry name" value="S4"/>
    <property type="match status" value="1"/>
</dbReference>
<dbReference type="SUPFAM" id="SSF55174">
    <property type="entry name" value="Alpha-L RNA-binding motif"/>
    <property type="match status" value="1"/>
</dbReference>
<dbReference type="eggNOG" id="COG0564">
    <property type="taxonomic scope" value="Bacteria"/>
</dbReference>
<dbReference type="NCBIfam" id="TIGR00005">
    <property type="entry name" value="rluA_subfam"/>
    <property type="match status" value="1"/>
</dbReference>
<dbReference type="PROSITE" id="PS01129">
    <property type="entry name" value="PSI_RLU"/>
    <property type="match status" value="1"/>
</dbReference>
<comment type="function">
    <text evidence="6">Responsible for synthesis of pseudouridine from uracil.</text>
</comment>
<dbReference type="GO" id="GO:0000455">
    <property type="term" value="P:enzyme-directed rRNA pseudouridine synthesis"/>
    <property type="evidence" value="ECO:0007669"/>
    <property type="project" value="UniProtKB-ARBA"/>
</dbReference>
<dbReference type="EMBL" id="AWVF01000093">
    <property type="protein sequence ID" value="ERJ96824.1"/>
    <property type="molecule type" value="Genomic_DNA"/>
</dbReference>
<dbReference type="GO" id="GO:0120159">
    <property type="term" value="F:rRNA pseudouridine synthase activity"/>
    <property type="evidence" value="ECO:0007669"/>
    <property type="project" value="UniProtKB-ARBA"/>
</dbReference>
<comment type="caution">
    <text evidence="8">The sequence shown here is derived from an EMBL/GenBank/DDBJ whole genome shotgun (WGS) entry which is preliminary data.</text>
</comment>
<reference evidence="8 9" key="1">
    <citation type="submission" date="2013-07" db="EMBL/GenBank/DDBJ databases">
        <authorList>
            <person name="Weinstock G."/>
            <person name="Sodergren E."/>
            <person name="Wylie T."/>
            <person name="Fulton L."/>
            <person name="Fulton R."/>
            <person name="Fronick C."/>
            <person name="O'Laughlin M."/>
            <person name="Godfrey J."/>
            <person name="Miner T."/>
            <person name="Herter B."/>
            <person name="Appelbaum E."/>
            <person name="Cordes M."/>
            <person name="Lek S."/>
            <person name="Wollam A."/>
            <person name="Pepin K.H."/>
            <person name="Palsikar V.B."/>
            <person name="Mitreva M."/>
            <person name="Wilson R.K."/>
        </authorList>
    </citation>
    <scope>NUCLEOTIDE SEQUENCE [LARGE SCALE GENOMIC DNA]</scope>
    <source>
        <strain evidence="8 9">ATCC 27760</strain>
    </source>
</reference>
<evidence type="ECO:0000256" key="2">
    <source>
        <dbReference type="ARBA" id="ARBA00010876"/>
    </source>
</evidence>